<dbReference type="Gene3D" id="1.10.630.10">
    <property type="entry name" value="Cytochrome P450"/>
    <property type="match status" value="1"/>
</dbReference>
<evidence type="ECO:0000256" key="2">
    <source>
        <dbReference type="RuleBase" id="RU000461"/>
    </source>
</evidence>
<dbReference type="PRINTS" id="PR00359">
    <property type="entry name" value="BP450"/>
</dbReference>
<dbReference type="PROSITE" id="PS00086">
    <property type="entry name" value="CYTOCHROME_P450"/>
    <property type="match status" value="1"/>
</dbReference>
<gene>
    <name evidence="3" type="ORF">NYF23_10165</name>
</gene>
<sequence>MTISEDIKEDEAKKIDFNDSSFRANPYQTYENMRRFNPVCQVKPDDMWAVSRASDVEFILSHPEIFSSTGIDLAYDSKWLRAECRVPRPVISQDPPDHRQYRKIINGAFATQAMQSMAPLMKSIAESLTPNLMQDDPVDFVEQFAYPYIAEIMRTIVGLNDEQSLAEIKEWVELEEQITFKRPTQEFIDAYEAVTIRQHNYYLKVFEKRLKTPKDDLVTELVNAEVDNKKLSDKQLFGLMSLIMSAGFSTGVQMLNNGVILLSRNPCLLNHLAANISLIPDFVEELLRFSPSGSCTMRITTQAVKIAGVTIPEGEMVMALLASANRDPDRFNDPNTFDLHRSDLKGHMTFGYGIHSCVGAALARLELAVAFETLVENFSKFDCPPDDQLAWEKSFFVQGVSELPTRFHQF</sequence>
<keyword evidence="2" id="KW-0408">Iron</keyword>
<evidence type="ECO:0000313" key="3">
    <source>
        <dbReference type="EMBL" id="UVW34378.1"/>
    </source>
</evidence>
<accession>A0ABY5TQ12</accession>
<dbReference type="InterPro" id="IPR002397">
    <property type="entry name" value="Cyt_P450_B"/>
</dbReference>
<dbReference type="InterPro" id="IPR017972">
    <property type="entry name" value="Cyt_P450_CS"/>
</dbReference>
<dbReference type="InterPro" id="IPR036396">
    <property type="entry name" value="Cyt_P450_sf"/>
</dbReference>
<name>A0ABY5TQ12_9GAMM</name>
<dbReference type="PANTHER" id="PTHR46696:SF6">
    <property type="entry name" value="P450, PUTATIVE (EUROFUNG)-RELATED"/>
    <property type="match status" value="1"/>
</dbReference>
<keyword evidence="2" id="KW-0349">Heme</keyword>
<keyword evidence="2" id="KW-0503">Monooxygenase</keyword>
<comment type="similarity">
    <text evidence="1 2">Belongs to the cytochrome P450 family.</text>
</comment>
<keyword evidence="4" id="KW-1185">Reference proteome</keyword>
<evidence type="ECO:0000256" key="1">
    <source>
        <dbReference type="ARBA" id="ARBA00010617"/>
    </source>
</evidence>
<keyword evidence="2" id="KW-0479">Metal-binding</keyword>
<dbReference type="EMBL" id="CP103416">
    <property type="protein sequence ID" value="UVW34378.1"/>
    <property type="molecule type" value="Genomic_DNA"/>
</dbReference>
<dbReference type="PANTHER" id="PTHR46696">
    <property type="entry name" value="P450, PUTATIVE (EUROFUNG)-RELATED"/>
    <property type="match status" value="1"/>
</dbReference>
<protein>
    <submittedName>
        <fullName evidence="3">Cytochrome P450</fullName>
    </submittedName>
</protein>
<dbReference type="Proteomes" id="UP001059934">
    <property type="component" value="Chromosome"/>
</dbReference>
<evidence type="ECO:0000313" key="4">
    <source>
        <dbReference type="Proteomes" id="UP001059934"/>
    </source>
</evidence>
<keyword evidence="2" id="KW-0560">Oxidoreductase</keyword>
<proteinExistence type="inferred from homology"/>
<organism evidence="3 4">
    <name type="scientific">SAR92 clade bacterium H455</name>
    <dbReference type="NCBI Taxonomy" id="2974818"/>
    <lineage>
        <taxon>Bacteria</taxon>
        <taxon>Pseudomonadati</taxon>
        <taxon>Pseudomonadota</taxon>
        <taxon>Gammaproteobacteria</taxon>
        <taxon>Cellvibrionales</taxon>
        <taxon>Porticoccaceae</taxon>
        <taxon>SAR92 clade</taxon>
    </lineage>
</organism>
<dbReference type="InterPro" id="IPR001128">
    <property type="entry name" value="Cyt_P450"/>
</dbReference>
<dbReference type="Pfam" id="PF00067">
    <property type="entry name" value="p450"/>
    <property type="match status" value="1"/>
</dbReference>
<dbReference type="SUPFAM" id="SSF48264">
    <property type="entry name" value="Cytochrome P450"/>
    <property type="match status" value="1"/>
</dbReference>
<reference evidence="3" key="1">
    <citation type="submission" date="2022-08" db="EMBL/GenBank/DDBJ databases">
        <title>Catabolic pathway analysis in culturable SAR92 clade bacteria reveals their overlooked roles in DMSP degradation in coastal seas.</title>
        <authorList>
            <person name="He X."/>
            <person name="Zhang X."/>
            <person name="Zhang Y."/>
        </authorList>
    </citation>
    <scope>NUCLEOTIDE SEQUENCE</scope>
    <source>
        <strain evidence="3">H455</strain>
    </source>
</reference>